<protein>
    <recommendedName>
        <fullName evidence="1">Integrase catalytic domain-containing protein</fullName>
    </recommendedName>
</protein>
<evidence type="ECO:0000313" key="2">
    <source>
        <dbReference type="EMBL" id="WMV54145.1"/>
    </source>
</evidence>
<evidence type="ECO:0000313" key="3">
    <source>
        <dbReference type="Proteomes" id="UP001234989"/>
    </source>
</evidence>
<dbReference type="GO" id="GO:0015074">
    <property type="term" value="P:DNA integration"/>
    <property type="evidence" value="ECO:0007669"/>
    <property type="project" value="InterPro"/>
</dbReference>
<dbReference type="Gene3D" id="3.30.420.10">
    <property type="entry name" value="Ribonuclease H-like superfamily/Ribonuclease H"/>
    <property type="match status" value="1"/>
</dbReference>
<dbReference type="EMBL" id="CP133622">
    <property type="protein sequence ID" value="WMV54145.1"/>
    <property type="molecule type" value="Genomic_DNA"/>
</dbReference>
<proteinExistence type="predicted"/>
<dbReference type="AlphaFoldDB" id="A0AAF0UWN7"/>
<dbReference type="InterPro" id="IPR001584">
    <property type="entry name" value="Integrase_cat-core"/>
</dbReference>
<keyword evidence="3" id="KW-1185">Reference proteome</keyword>
<dbReference type="PANTHER" id="PTHR45835">
    <property type="entry name" value="YALI0A06105P"/>
    <property type="match status" value="1"/>
</dbReference>
<dbReference type="PANTHER" id="PTHR45835:SF99">
    <property type="entry name" value="CHROMO DOMAIN-CONTAINING PROTEIN-RELATED"/>
    <property type="match status" value="1"/>
</dbReference>
<gene>
    <name evidence="2" type="ORF">MTR67_047530</name>
</gene>
<dbReference type="InterPro" id="IPR036397">
    <property type="entry name" value="RNaseH_sf"/>
</dbReference>
<dbReference type="PROSITE" id="PS50994">
    <property type="entry name" value="INTEGRASE"/>
    <property type="match status" value="1"/>
</dbReference>
<sequence>VGLPNTLGKFDSIWVVVDRLTKSAYFIPVRIDYNAERLAKVYVKEIDVLGTQLTFSATIHPQTNGQSERTIQVLEDMLRECVIDFGGHWDKFIPLCEFSHNNSYDSSIDIAPFEVLYGRGCRSPI</sequence>
<dbReference type="InterPro" id="IPR012337">
    <property type="entry name" value="RNaseH-like_sf"/>
</dbReference>
<feature type="domain" description="Integrase catalytic" evidence="1">
    <location>
        <begin position="29"/>
        <end position="120"/>
    </location>
</feature>
<name>A0AAF0UWN7_SOLVR</name>
<dbReference type="Proteomes" id="UP001234989">
    <property type="component" value="Chromosome 11"/>
</dbReference>
<dbReference type="GO" id="GO:0003676">
    <property type="term" value="F:nucleic acid binding"/>
    <property type="evidence" value="ECO:0007669"/>
    <property type="project" value="InterPro"/>
</dbReference>
<organism evidence="2 3">
    <name type="scientific">Solanum verrucosum</name>
    <dbReference type="NCBI Taxonomy" id="315347"/>
    <lineage>
        <taxon>Eukaryota</taxon>
        <taxon>Viridiplantae</taxon>
        <taxon>Streptophyta</taxon>
        <taxon>Embryophyta</taxon>
        <taxon>Tracheophyta</taxon>
        <taxon>Spermatophyta</taxon>
        <taxon>Magnoliopsida</taxon>
        <taxon>eudicotyledons</taxon>
        <taxon>Gunneridae</taxon>
        <taxon>Pentapetalae</taxon>
        <taxon>asterids</taxon>
        <taxon>lamiids</taxon>
        <taxon>Solanales</taxon>
        <taxon>Solanaceae</taxon>
        <taxon>Solanoideae</taxon>
        <taxon>Solaneae</taxon>
        <taxon>Solanum</taxon>
    </lineage>
</organism>
<feature type="non-terminal residue" evidence="2">
    <location>
        <position position="1"/>
    </location>
</feature>
<reference evidence="2" key="1">
    <citation type="submission" date="2023-08" db="EMBL/GenBank/DDBJ databases">
        <title>A de novo genome assembly of Solanum verrucosum Schlechtendal, a Mexican diploid species geographically isolated from the other diploid A-genome species in potato relatives.</title>
        <authorList>
            <person name="Hosaka K."/>
        </authorList>
    </citation>
    <scope>NUCLEOTIDE SEQUENCE</scope>
    <source>
        <tissue evidence="2">Young leaves</tissue>
    </source>
</reference>
<dbReference type="SUPFAM" id="SSF53098">
    <property type="entry name" value="Ribonuclease H-like"/>
    <property type="match status" value="1"/>
</dbReference>
<accession>A0AAF0UWN7</accession>
<evidence type="ECO:0000259" key="1">
    <source>
        <dbReference type="PROSITE" id="PS50994"/>
    </source>
</evidence>